<evidence type="ECO:0000313" key="2">
    <source>
        <dbReference type="Proteomes" id="UP000623129"/>
    </source>
</evidence>
<gene>
    <name evidence="1" type="ORF">FCM35_KLT11415</name>
</gene>
<reference evidence="1" key="1">
    <citation type="submission" date="2020-01" db="EMBL/GenBank/DDBJ databases">
        <title>Genome sequence of Kobresia littledalei, the first chromosome-level genome in the family Cyperaceae.</title>
        <authorList>
            <person name="Qu G."/>
        </authorList>
    </citation>
    <scope>NUCLEOTIDE SEQUENCE</scope>
    <source>
        <strain evidence="1">C.B.Clarke</strain>
        <tissue evidence="1">Leaf</tissue>
    </source>
</reference>
<sequence length="153" mass="16720">MGSCISRKSAPPPPPLVTTKLILSNGGLLQFSRPIMASHVLGRDESTCFVCDSDTMEVDRDLTAIAGDKELRLGQIYFVLPRSMLNKPLKGNGMGELAVRASVALSETGAPGRRGRRRMVAPLDFAEEEKGKEMKKENGKAFKFLSDLRTIPE</sequence>
<dbReference type="PANTHER" id="PTHR33052">
    <property type="entry name" value="DUF4228 DOMAIN PROTEIN-RELATED"/>
    <property type="match status" value="1"/>
</dbReference>
<evidence type="ECO:0000313" key="1">
    <source>
        <dbReference type="EMBL" id="KAF3323948.1"/>
    </source>
</evidence>
<dbReference type="Pfam" id="PF14009">
    <property type="entry name" value="PADRE"/>
    <property type="match status" value="1"/>
</dbReference>
<proteinExistence type="predicted"/>
<organism evidence="1 2">
    <name type="scientific">Carex littledalei</name>
    <dbReference type="NCBI Taxonomy" id="544730"/>
    <lineage>
        <taxon>Eukaryota</taxon>
        <taxon>Viridiplantae</taxon>
        <taxon>Streptophyta</taxon>
        <taxon>Embryophyta</taxon>
        <taxon>Tracheophyta</taxon>
        <taxon>Spermatophyta</taxon>
        <taxon>Magnoliopsida</taxon>
        <taxon>Liliopsida</taxon>
        <taxon>Poales</taxon>
        <taxon>Cyperaceae</taxon>
        <taxon>Cyperoideae</taxon>
        <taxon>Cariceae</taxon>
        <taxon>Carex</taxon>
        <taxon>Carex subgen. Euthyceras</taxon>
    </lineage>
</organism>
<name>A0A833QQT2_9POAL</name>
<dbReference type="InterPro" id="IPR025322">
    <property type="entry name" value="PADRE_dom"/>
</dbReference>
<comment type="caution">
    <text evidence="1">The sequence shown here is derived from an EMBL/GenBank/DDBJ whole genome shotgun (WGS) entry which is preliminary data.</text>
</comment>
<protein>
    <submittedName>
        <fullName evidence="1">Uncharacterized protein</fullName>
    </submittedName>
</protein>
<accession>A0A833QQT2</accession>
<dbReference type="OrthoDB" id="1919386at2759"/>
<dbReference type="AlphaFoldDB" id="A0A833QQT2"/>
<dbReference type="EMBL" id="SWLB01000022">
    <property type="protein sequence ID" value="KAF3323948.1"/>
    <property type="molecule type" value="Genomic_DNA"/>
</dbReference>
<keyword evidence="2" id="KW-1185">Reference proteome</keyword>
<dbReference type="Proteomes" id="UP000623129">
    <property type="component" value="Unassembled WGS sequence"/>
</dbReference>